<proteinExistence type="predicted"/>
<evidence type="ECO:0000313" key="2">
    <source>
        <dbReference type="EnsemblPlants" id="AET7Gv20645900.1"/>
    </source>
</evidence>
<protein>
    <submittedName>
        <fullName evidence="2">Uncharacterized protein</fullName>
    </submittedName>
</protein>
<sequence>MRLGWRMVGRTASPSRTSPAGPAPSRLRPSSATGRVELTPWNVALLRCATDCLEMKEEHIKDNLSARAEAYLLVRRNNGNGCRIRQGVPPPPPVLACCARRRPTLAALTAPTSCEDERGLIAFSFLI</sequence>
<reference evidence="2" key="4">
    <citation type="submission" date="2019-03" db="UniProtKB">
        <authorList>
            <consortium name="EnsemblPlants"/>
        </authorList>
    </citation>
    <scope>IDENTIFICATION</scope>
</reference>
<dbReference type="Proteomes" id="UP000015105">
    <property type="component" value="Chromosome 7D"/>
</dbReference>
<evidence type="ECO:0000256" key="1">
    <source>
        <dbReference type="SAM" id="MobiDB-lite"/>
    </source>
</evidence>
<accession>A0A453RNK8</accession>
<dbReference type="AlphaFoldDB" id="A0A453RNK8"/>
<organism evidence="2 3">
    <name type="scientific">Aegilops tauschii subsp. strangulata</name>
    <name type="common">Goatgrass</name>
    <dbReference type="NCBI Taxonomy" id="200361"/>
    <lineage>
        <taxon>Eukaryota</taxon>
        <taxon>Viridiplantae</taxon>
        <taxon>Streptophyta</taxon>
        <taxon>Embryophyta</taxon>
        <taxon>Tracheophyta</taxon>
        <taxon>Spermatophyta</taxon>
        <taxon>Magnoliopsida</taxon>
        <taxon>Liliopsida</taxon>
        <taxon>Poales</taxon>
        <taxon>Poaceae</taxon>
        <taxon>BOP clade</taxon>
        <taxon>Pooideae</taxon>
        <taxon>Triticodae</taxon>
        <taxon>Triticeae</taxon>
        <taxon>Triticinae</taxon>
        <taxon>Aegilops</taxon>
    </lineage>
</organism>
<dbReference type="Gramene" id="AET7Gv20645900.1">
    <property type="protein sequence ID" value="AET7Gv20645900.1"/>
    <property type="gene ID" value="AET7Gv20645900"/>
</dbReference>
<name>A0A453RNK8_AEGTS</name>
<keyword evidence="3" id="KW-1185">Reference proteome</keyword>
<feature type="region of interest" description="Disordered" evidence="1">
    <location>
        <begin position="1"/>
        <end position="33"/>
    </location>
</feature>
<reference evidence="2" key="3">
    <citation type="journal article" date="2017" name="Nature">
        <title>Genome sequence of the progenitor of the wheat D genome Aegilops tauschii.</title>
        <authorList>
            <person name="Luo M.C."/>
            <person name="Gu Y.Q."/>
            <person name="Puiu D."/>
            <person name="Wang H."/>
            <person name="Twardziok S.O."/>
            <person name="Deal K.R."/>
            <person name="Huo N."/>
            <person name="Zhu T."/>
            <person name="Wang L."/>
            <person name="Wang Y."/>
            <person name="McGuire P.E."/>
            <person name="Liu S."/>
            <person name="Long H."/>
            <person name="Ramasamy R.K."/>
            <person name="Rodriguez J.C."/>
            <person name="Van S.L."/>
            <person name="Yuan L."/>
            <person name="Wang Z."/>
            <person name="Xia Z."/>
            <person name="Xiao L."/>
            <person name="Anderson O.D."/>
            <person name="Ouyang S."/>
            <person name="Liang Y."/>
            <person name="Zimin A.V."/>
            <person name="Pertea G."/>
            <person name="Qi P."/>
            <person name="Bennetzen J.L."/>
            <person name="Dai X."/>
            <person name="Dawson M.W."/>
            <person name="Muller H.G."/>
            <person name="Kugler K."/>
            <person name="Rivarola-Duarte L."/>
            <person name="Spannagl M."/>
            <person name="Mayer K.F.X."/>
            <person name="Lu F.H."/>
            <person name="Bevan M.W."/>
            <person name="Leroy P."/>
            <person name="Li P."/>
            <person name="You F.M."/>
            <person name="Sun Q."/>
            <person name="Liu Z."/>
            <person name="Lyons E."/>
            <person name="Wicker T."/>
            <person name="Salzberg S.L."/>
            <person name="Devos K.M."/>
            <person name="Dvorak J."/>
        </authorList>
    </citation>
    <scope>NUCLEOTIDE SEQUENCE [LARGE SCALE GENOMIC DNA]</scope>
    <source>
        <strain evidence="2">cv. AL8/78</strain>
    </source>
</reference>
<reference evidence="3" key="2">
    <citation type="journal article" date="2017" name="Nat. Plants">
        <title>The Aegilops tauschii genome reveals multiple impacts of transposons.</title>
        <authorList>
            <person name="Zhao G."/>
            <person name="Zou C."/>
            <person name="Li K."/>
            <person name="Wang K."/>
            <person name="Li T."/>
            <person name="Gao L."/>
            <person name="Zhang X."/>
            <person name="Wang H."/>
            <person name="Yang Z."/>
            <person name="Liu X."/>
            <person name="Jiang W."/>
            <person name="Mao L."/>
            <person name="Kong X."/>
            <person name="Jiao Y."/>
            <person name="Jia J."/>
        </authorList>
    </citation>
    <scope>NUCLEOTIDE SEQUENCE [LARGE SCALE GENOMIC DNA]</scope>
    <source>
        <strain evidence="3">cv. AL8/78</strain>
    </source>
</reference>
<evidence type="ECO:0000313" key="3">
    <source>
        <dbReference type="Proteomes" id="UP000015105"/>
    </source>
</evidence>
<reference evidence="3" key="1">
    <citation type="journal article" date="2014" name="Science">
        <title>Ancient hybridizations among the ancestral genomes of bread wheat.</title>
        <authorList>
            <consortium name="International Wheat Genome Sequencing Consortium,"/>
            <person name="Marcussen T."/>
            <person name="Sandve S.R."/>
            <person name="Heier L."/>
            <person name="Spannagl M."/>
            <person name="Pfeifer M."/>
            <person name="Jakobsen K.S."/>
            <person name="Wulff B.B."/>
            <person name="Steuernagel B."/>
            <person name="Mayer K.F."/>
            <person name="Olsen O.A."/>
        </authorList>
    </citation>
    <scope>NUCLEOTIDE SEQUENCE [LARGE SCALE GENOMIC DNA]</scope>
    <source>
        <strain evidence="3">cv. AL8/78</strain>
    </source>
</reference>
<reference evidence="2" key="5">
    <citation type="journal article" date="2021" name="G3 (Bethesda)">
        <title>Aegilops tauschii genome assembly Aet v5.0 features greater sequence contiguity and improved annotation.</title>
        <authorList>
            <person name="Wang L."/>
            <person name="Zhu T."/>
            <person name="Rodriguez J.C."/>
            <person name="Deal K.R."/>
            <person name="Dubcovsky J."/>
            <person name="McGuire P.E."/>
            <person name="Lux T."/>
            <person name="Spannagl M."/>
            <person name="Mayer K.F.X."/>
            <person name="Baldrich P."/>
            <person name="Meyers B.C."/>
            <person name="Huo N."/>
            <person name="Gu Y.Q."/>
            <person name="Zhou H."/>
            <person name="Devos K.M."/>
            <person name="Bennetzen J.L."/>
            <person name="Unver T."/>
            <person name="Budak H."/>
            <person name="Gulick P.J."/>
            <person name="Galiba G."/>
            <person name="Kalapos B."/>
            <person name="Nelson D.R."/>
            <person name="Li P."/>
            <person name="You F.M."/>
            <person name="Luo M.C."/>
            <person name="Dvorak J."/>
        </authorList>
    </citation>
    <scope>NUCLEOTIDE SEQUENCE [LARGE SCALE GENOMIC DNA]</scope>
    <source>
        <strain evidence="2">cv. AL8/78</strain>
    </source>
</reference>
<dbReference type="EnsemblPlants" id="AET7Gv20645900.1">
    <property type="protein sequence ID" value="AET7Gv20645900.1"/>
    <property type="gene ID" value="AET7Gv20645900"/>
</dbReference>